<dbReference type="GO" id="GO:0031901">
    <property type="term" value="C:early endosome membrane"/>
    <property type="evidence" value="ECO:0007669"/>
    <property type="project" value="UniProtKB-SubCell"/>
</dbReference>
<comment type="similarity">
    <text evidence="3">Belongs to the TMEM163 family.</text>
</comment>
<evidence type="ECO:0000256" key="2">
    <source>
        <dbReference type="ARBA" id="ARBA00004644"/>
    </source>
</evidence>
<feature type="domain" description="Cation efflux protein transmembrane" evidence="12">
    <location>
        <begin position="84"/>
        <end position="200"/>
    </location>
</feature>
<dbReference type="Gene3D" id="1.20.1510.10">
    <property type="entry name" value="Cation efflux protein transmembrane domain"/>
    <property type="match status" value="1"/>
</dbReference>
<keyword evidence="4 11" id="KW-0812">Transmembrane</keyword>
<evidence type="ECO:0000256" key="9">
    <source>
        <dbReference type="ARBA" id="ARBA00023136"/>
    </source>
</evidence>
<evidence type="ECO:0000256" key="1">
    <source>
        <dbReference type="ARBA" id="ARBA00004146"/>
    </source>
</evidence>
<feature type="transmembrane region" description="Helical" evidence="11">
    <location>
        <begin position="80"/>
        <end position="101"/>
    </location>
</feature>
<evidence type="ECO:0000256" key="10">
    <source>
        <dbReference type="ARBA" id="ARBA00023329"/>
    </source>
</evidence>
<dbReference type="AlphaFoldDB" id="A0A3B1C303"/>
<protein>
    <recommendedName>
        <fullName evidence="12">Cation efflux protein transmembrane domain-containing protein</fullName>
    </recommendedName>
</protein>
<sequence>MEERNRFIKRAILLSLFTIGYNLVEGVVSIYFGISDEAISLAGFGGDSLIEVGSAGLVLWRLESEVGRSAELSLRRERKATFGIGVLFIVLAVITLVVSAFQLATFSHPESTLPGLVIAALSLSFMFFLWSAKRKVAKLLDSATVMKDADCSLACIKLSAILFIGSLIFLLFPGLWWIDSAAAILLAIIIGKEGLETIQAARSDDFSGGCGCVH</sequence>
<keyword evidence="7 11" id="KW-1133">Transmembrane helix</keyword>
<feature type="transmembrane region" description="Helical" evidence="11">
    <location>
        <begin position="151"/>
        <end position="170"/>
    </location>
</feature>
<dbReference type="SUPFAM" id="SSF161111">
    <property type="entry name" value="Cation efflux protein transmembrane domain-like"/>
    <property type="match status" value="1"/>
</dbReference>
<keyword evidence="5" id="KW-0967">Endosome</keyword>
<organism evidence="13">
    <name type="scientific">hydrothermal vent metagenome</name>
    <dbReference type="NCBI Taxonomy" id="652676"/>
    <lineage>
        <taxon>unclassified sequences</taxon>
        <taxon>metagenomes</taxon>
        <taxon>ecological metagenomes</taxon>
    </lineage>
</organism>
<proteinExistence type="inferred from homology"/>
<dbReference type="InterPro" id="IPR027469">
    <property type="entry name" value="Cation_efflux_TMD_sf"/>
</dbReference>
<evidence type="ECO:0000259" key="12">
    <source>
        <dbReference type="Pfam" id="PF01545"/>
    </source>
</evidence>
<dbReference type="EMBL" id="UOGE01000033">
    <property type="protein sequence ID" value="VAX18208.1"/>
    <property type="molecule type" value="Genomic_DNA"/>
</dbReference>
<gene>
    <name evidence="13" type="ORF">MNBD_NITROSPINAE02-773</name>
</gene>
<keyword evidence="8" id="KW-0770">Synapse</keyword>
<dbReference type="PANTHER" id="PTHR31937">
    <property type="entry name" value="TRANSMEMBRANE PROTEIN 163"/>
    <property type="match status" value="1"/>
</dbReference>
<evidence type="ECO:0000256" key="11">
    <source>
        <dbReference type="SAM" id="Phobius"/>
    </source>
</evidence>
<dbReference type="InterPro" id="IPR026765">
    <property type="entry name" value="Tmem163"/>
</dbReference>
<dbReference type="Pfam" id="PF01545">
    <property type="entry name" value="Cation_efflux"/>
    <property type="match status" value="1"/>
</dbReference>
<dbReference type="GO" id="GO:0030672">
    <property type="term" value="C:synaptic vesicle membrane"/>
    <property type="evidence" value="ECO:0007669"/>
    <property type="project" value="UniProtKB-SubCell"/>
</dbReference>
<reference evidence="13" key="1">
    <citation type="submission" date="2018-06" db="EMBL/GenBank/DDBJ databases">
        <authorList>
            <person name="Zhirakovskaya E."/>
        </authorList>
    </citation>
    <scope>NUCLEOTIDE SEQUENCE</scope>
</reference>
<evidence type="ECO:0000256" key="5">
    <source>
        <dbReference type="ARBA" id="ARBA00022753"/>
    </source>
</evidence>
<comment type="subcellular location">
    <subcellularLocation>
        <location evidence="2">Cytoplasmic vesicle</location>
        <location evidence="2">Secretory vesicle</location>
        <location evidence="2">Synaptic vesicle membrane</location>
        <topology evidence="2">Multi-pass membrane protein</topology>
    </subcellularLocation>
    <subcellularLocation>
        <location evidence="1">Early endosome membrane</location>
    </subcellularLocation>
</comment>
<name>A0A3B1C303_9ZZZZ</name>
<keyword evidence="9 11" id="KW-0472">Membrane</keyword>
<keyword evidence="10" id="KW-0968">Cytoplasmic vesicle</keyword>
<feature type="transmembrane region" description="Helical" evidence="11">
    <location>
        <begin position="38"/>
        <end position="60"/>
    </location>
</feature>
<evidence type="ECO:0000256" key="7">
    <source>
        <dbReference type="ARBA" id="ARBA00022989"/>
    </source>
</evidence>
<evidence type="ECO:0000256" key="8">
    <source>
        <dbReference type="ARBA" id="ARBA00023018"/>
    </source>
</evidence>
<evidence type="ECO:0000256" key="3">
    <source>
        <dbReference type="ARBA" id="ARBA00008731"/>
    </source>
</evidence>
<evidence type="ECO:0000313" key="13">
    <source>
        <dbReference type="EMBL" id="VAX18208.1"/>
    </source>
</evidence>
<feature type="transmembrane region" description="Helical" evidence="11">
    <location>
        <begin position="12"/>
        <end position="32"/>
    </location>
</feature>
<keyword evidence="6" id="KW-0862">Zinc</keyword>
<feature type="transmembrane region" description="Helical" evidence="11">
    <location>
        <begin position="113"/>
        <end position="130"/>
    </location>
</feature>
<accession>A0A3B1C303</accession>
<evidence type="ECO:0000256" key="6">
    <source>
        <dbReference type="ARBA" id="ARBA00022833"/>
    </source>
</evidence>
<dbReference type="PANTHER" id="PTHR31937:SF2">
    <property type="entry name" value="TRANSMEMBRANE PROTEIN 163"/>
    <property type="match status" value="1"/>
</dbReference>
<evidence type="ECO:0000256" key="4">
    <source>
        <dbReference type="ARBA" id="ARBA00022692"/>
    </source>
</evidence>
<dbReference type="GO" id="GO:0008324">
    <property type="term" value="F:monoatomic cation transmembrane transporter activity"/>
    <property type="evidence" value="ECO:0007669"/>
    <property type="project" value="InterPro"/>
</dbReference>
<dbReference type="InterPro" id="IPR058533">
    <property type="entry name" value="Cation_efflux_TM"/>
</dbReference>